<accession>A0AAN9F7J4</accession>
<dbReference type="EMBL" id="JAYWIO010000004">
    <property type="protein sequence ID" value="KAK7268843.1"/>
    <property type="molecule type" value="Genomic_DNA"/>
</dbReference>
<dbReference type="AlphaFoldDB" id="A0AAN9F7J4"/>
<evidence type="ECO:0000313" key="3">
    <source>
        <dbReference type="Proteomes" id="UP001372338"/>
    </source>
</evidence>
<name>A0AAN9F7J4_CROPI</name>
<comment type="caution">
    <text evidence="2">The sequence shown here is derived from an EMBL/GenBank/DDBJ whole genome shotgun (WGS) entry which is preliminary data.</text>
</comment>
<evidence type="ECO:0000256" key="1">
    <source>
        <dbReference type="SAM" id="MobiDB-lite"/>
    </source>
</evidence>
<feature type="region of interest" description="Disordered" evidence="1">
    <location>
        <begin position="58"/>
        <end position="96"/>
    </location>
</feature>
<dbReference type="Proteomes" id="UP001372338">
    <property type="component" value="Unassembled WGS sequence"/>
</dbReference>
<sequence>MRNDECMSRMLNGNIVSMMIGWLERTVLPCTGQQMGAHVHWLTQPVITASLHPSLSLQTDKGKRSASSAPSFSASLLPTASSASSLPSSASSTSASYFPFLRGHGVQI</sequence>
<proteinExistence type="predicted"/>
<protein>
    <submittedName>
        <fullName evidence="2">Uncharacterized protein</fullName>
    </submittedName>
</protein>
<evidence type="ECO:0000313" key="2">
    <source>
        <dbReference type="EMBL" id="KAK7268843.1"/>
    </source>
</evidence>
<feature type="compositionally biased region" description="Low complexity" evidence="1">
    <location>
        <begin position="65"/>
        <end position="96"/>
    </location>
</feature>
<keyword evidence="3" id="KW-1185">Reference proteome</keyword>
<reference evidence="2 3" key="1">
    <citation type="submission" date="2024-01" db="EMBL/GenBank/DDBJ databases">
        <title>The genomes of 5 underutilized Papilionoideae crops provide insights into root nodulation and disease resistanc.</title>
        <authorList>
            <person name="Yuan L."/>
        </authorList>
    </citation>
    <scope>NUCLEOTIDE SEQUENCE [LARGE SCALE GENOMIC DNA]</scope>
    <source>
        <strain evidence="2">ZHUSHIDOU_FW_LH</strain>
        <tissue evidence="2">Leaf</tissue>
    </source>
</reference>
<gene>
    <name evidence="2" type="ORF">RIF29_21552</name>
</gene>
<organism evidence="2 3">
    <name type="scientific">Crotalaria pallida</name>
    <name type="common">Smooth rattlebox</name>
    <name type="synonym">Crotalaria striata</name>
    <dbReference type="NCBI Taxonomy" id="3830"/>
    <lineage>
        <taxon>Eukaryota</taxon>
        <taxon>Viridiplantae</taxon>
        <taxon>Streptophyta</taxon>
        <taxon>Embryophyta</taxon>
        <taxon>Tracheophyta</taxon>
        <taxon>Spermatophyta</taxon>
        <taxon>Magnoliopsida</taxon>
        <taxon>eudicotyledons</taxon>
        <taxon>Gunneridae</taxon>
        <taxon>Pentapetalae</taxon>
        <taxon>rosids</taxon>
        <taxon>fabids</taxon>
        <taxon>Fabales</taxon>
        <taxon>Fabaceae</taxon>
        <taxon>Papilionoideae</taxon>
        <taxon>50 kb inversion clade</taxon>
        <taxon>genistoids sensu lato</taxon>
        <taxon>core genistoids</taxon>
        <taxon>Crotalarieae</taxon>
        <taxon>Crotalaria</taxon>
    </lineage>
</organism>